<keyword evidence="1" id="KW-0540">Nuclease</keyword>
<reference evidence="1" key="1">
    <citation type="submission" date="2017-10" db="EMBL/GenBank/DDBJ databases">
        <title>Genome sequence of cellulolytic Lachnospiraceae bacterium XHS1971 isolated from hotspring sediment.</title>
        <authorList>
            <person name="Vasudevan G."/>
            <person name="Joshi A.J."/>
            <person name="Hivarkar S."/>
            <person name="Lanjekar V.B."/>
            <person name="Dhakephalkar P.K."/>
            <person name="Dagar S."/>
        </authorList>
    </citation>
    <scope>NUCLEOTIDE SEQUENCE</scope>
    <source>
        <strain evidence="1">XHS1971</strain>
    </source>
</reference>
<evidence type="ECO:0000313" key="2">
    <source>
        <dbReference type="Proteomes" id="UP000224460"/>
    </source>
</evidence>
<keyword evidence="1" id="KW-0378">Hydrolase</keyword>
<comment type="caution">
    <text evidence="1">The sequence shown here is derived from an EMBL/GenBank/DDBJ whole genome shotgun (WGS) entry which is preliminary data.</text>
</comment>
<organism evidence="1 2">
    <name type="scientific">Sporanaerobium hydrogeniformans</name>
    <dbReference type="NCBI Taxonomy" id="3072179"/>
    <lineage>
        <taxon>Bacteria</taxon>
        <taxon>Bacillati</taxon>
        <taxon>Bacillota</taxon>
        <taxon>Clostridia</taxon>
        <taxon>Lachnospirales</taxon>
        <taxon>Lachnospiraceae</taxon>
        <taxon>Sporanaerobium</taxon>
    </lineage>
</organism>
<keyword evidence="1" id="KW-0255">Endonuclease</keyword>
<proteinExistence type="predicted"/>
<dbReference type="EMBL" id="PEDL01000001">
    <property type="protein sequence ID" value="PHV71902.1"/>
    <property type="molecule type" value="Genomic_DNA"/>
</dbReference>
<protein>
    <submittedName>
        <fullName evidence="1">Endonuclease</fullName>
    </submittedName>
</protein>
<name>A0AC61DH84_9FIRM</name>
<accession>A0AC61DH84</accession>
<gene>
    <name evidence="1" type="ORF">CS063_00015</name>
</gene>
<evidence type="ECO:0000313" key="1">
    <source>
        <dbReference type="EMBL" id="PHV71902.1"/>
    </source>
</evidence>
<sequence>MEAGSKRYKNKRWKKKRESILKRDKYMCQMSKRYGKRVDATTVHHIYPVEEHPEYQYCDWNLISLSEKWHNKMHDRVTRKLTEAGEELIRRTIPPG</sequence>
<keyword evidence="2" id="KW-1185">Reference proteome</keyword>
<dbReference type="Proteomes" id="UP000224460">
    <property type="component" value="Unassembled WGS sequence"/>
</dbReference>